<dbReference type="EMBL" id="JANTQA010000023">
    <property type="protein sequence ID" value="KAJ3444148.1"/>
    <property type="molecule type" value="Genomic_DNA"/>
</dbReference>
<dbReference type="PANTHER" id="PTHR13325:SF3">
    <property type="entry name" value="MEMBRANE-BOUND TRANSCRIPTION FACTOR SITE-2 PROTEASE"/>
    <property type="match status" value="1"/>
</dbReference>
<dbReference type="PANTHER" id="PTHR13325">
    <property type="entry name" value="PROTEASE M50 MEMBRANE-BOUND TRANSCRIPTION FACTOR SITE 2 PROTEASE"/>
    <property type="match status" value="1"/>
</dbReference>
<dbReference type="GO" id="GO:0012505">
    <property type="term" value="C:endomembrane system"/>
    <property type="evidence" value="ECO:0007669"/>
    <property type="project" value="UniProtKB-SubCell"/>
</dbReference>
<keyword evidence="8" id="KW-0378">Hydrolase</keyword>
<keyword evidence="4 6" id="KW-0472">Membrane</keyword>
<evidence type="ECO:0000256" key="6">
    <source>
        <dbReference type="SAM" id="Phobius"/>
    </source>
</evidence>
<dbReference type="GO" id="GO:0005737">
    <property type="term" value="C:cytoplasm"/>
    <property type="evidence" value="ECO:0007669"/>
    <property type="project" value="TreeGrafter"/>
</dbReference>
<keyword evidence="8" id="KW-0645">Protease</keyword>
<dbReference type="InterPro" id="IPR008915">
    <property type="entry name" value="Peptidase_M50"/>
</dbReference>
<evidence type="ECO:0000256" key="3">
    <source>
        <dbReference type="ARBA" id="ARBA00022989"/>
    </source>
</evidence>
<dbReference type="Proteomes" id="UP001146793">
    <property type="component" value="Unassembled WGS sequence"/>
</dbReference>
<keyword evidence="11" id="KW-1185">Reference proteome</keyword>
<dbReference type="Pfam" id="PF02163">
    <property type="entry name" value="Peptidase_M50"/>
    <property type="match status" value="1"/>
</dbReference>
<protein>
    <recommendedName>
        <fullName evidence="5">Endopeptidase S2P</fullName>
    </recommendedName>
</protein>
<feature type="domain" description="Peptidase M50" evidence="7">
    <location>
        <begin position="2"/>
        <end position="293"/>
    </location>
</feature>
<dbReference type="AlphaFoldDB" id="A0AAV7ZRB3"/>
<evidence type="ECO:0000256" key="4">
    <source>
        <dbReference type="ARBA" id="ARBA00023136"/>
    </source>
</evidence>
<name>A0AAV7ZRB3_9EUKA</name>
<proteinExistence type="predicted"/>
<accession>A0AAV7ZRB3</accession>
<evidence type="ECO:0000259" key="7">
    <source>
        <dbReference type="Pfam" id="PF02163"/>
    </source>
</evidence>
<feature type="transmembrane region" description="Helical" evidence="6">
    <location>
        <begin position="284"/>
        <end position="304"/>
    </location>
</feature>
<reference evidence="8" key="2">
    <citation type="submission" date="2022-08" db="EMBL/GenBank/DDBJ databases">
        <title>Novel sulphate-reducing endosymbionts in the free-living metamonad Anaeramoeba.</title>
        <authorList>
            <person name="Jerlstrom-Hultqvist J."/>
            <person name="Cepicka I."/>
            <person name="Gallot-Lavallee L."/>
            <person name="Salas-Leiva D."/>
            <person name="Curtis B.A."/>
            <person name="Zahonova K."/>
            <person name="Pipaliya S."/>
            <person name="Dacks J."/>
            <person name="Roger A.J."/>
        </authorList>
    </citation>
    <scope>NUCLEOTIDE SEQUENCE</scope>
    <source>
        <strain evidence="8">Busselton2</strain>
    </source>
</reference>
<evidence type="ECO:0000313" key="8">
    <source>
        <dbReference type="EMBL" id="KAJ3444148.1"/>
    </source>
</evidence>
<evidence type="ECO:0000256" key="2">
    <source>
        <dbReference type="ARBA" id="ARBA00022692"/>
    </source>
</evidence>
<dbReference type="EMBL" id="JAOAOG010000065">
    <property type="protein sequence ID" value="KAJ6251256.1"/>
    <property type="molecule type" value="Genomic_DNA"/>
</dbReference>
<keyword evidence="3 6" id="KW-1133">Transmembrane helix</keyword>
<dbReference type="InterPro" id="IPR001193">
    <property type="entry name" value="MBTPS2"/>
</dbReference>
<dbReference type="GO" id="GO:1905897">
    <property type="term" value="P:regulation of response to endoplasmic reticulum stress"/>
    <property type="evidence" value="ECO:0007669"/>
    <property type="project" value="TreeGrafter"/>
</dbReference>
<evidence type="ECO:0000313" key="9">
    <source>
        <dbReference type="EMBL" id="KAJ6251256.1"/>
    </source>
</evidence>
<feature type="transmembrane region" description="Helical" evidence="6">
    <location>
        <begin position="12"/>
        <end position="33"/>
    </location>
</feature>
<dbReference type="GO" id="GO:0016020">
    <property type="term" value="C:membrane"/>
    <property type="evidence" value="ECO:0007669"/>
    <property type="project" value="InterPro"/>
</dbReference>
<feature type="transmembrane region" description="Helical" evidence="6">
    <location>
        <begin position="241"/>
        <end position="263"/>
    </location>
</feature>
<comment type="caution">
    <text evidence="8">The sequence shown here is derived from an EMBL/GenBank/DDBJ whole genome shotgun (WGS) entry which is preliminary data.</text>
</comment>
<evidence type="ECO:0000256" key="5">
    <source>
        <dbReference type="ARBA" id="ARBA00032658"/>
    </source>
</evidence>
<sequence length="311" mass="35771">MKIYSAGIWHNCIIFIITLIIIFFLPRIILTFYETNQGIAIISSNQSSELGQKLNIGETITSVNSCKTTNFIDFFNCFEDISKNLEDNRQILNYCVNKTIIDEPIQINQLSTSEQTYKSTMNNYNNLLTCFQNEELEINYFPNIQICLNQIDALLNSNLNSCKSKHDCYQPIENINDCLLEIQNTDKIHLNLEISNEKNVQYYDSFELFFQVIELGEFFFKMKIANNLSFVLRIPSLLDLFFKYLITISGGLIVLNVTPCYFSDGGHLIKTILSKFFKHNFSKAIIAGGTCLIIVNIILSLYGLKFSSQFE</sequence>
<dbReference type="GO" id="GO:0004222">
    <property type="term" value="F:metalloendopeptidase activity"/>
    <property type="evidence" value="ECO:0007669"/>
    <property type="project" value="InterPro"/>
</dbReference>
<reference evidence="9" key="1">
    <citation type="submission" date="2022-08" db="EMBL/GenBank/DDBJ databases">
        <title>Novel sulfate-reducing endosymbionts in the free-living metamonad Anaeramoeba.</title>
        <authorList>
            <person name="Jerlstrom-Hultqvist J."/>
            <person name="Cepicka I."/>
            <person name="Gallot-Lavallee L."/>
            <person name="Salas-Leiva D."/>
            <person name="Curtis B.A."/>
            <person name="Zahonova K."/>
            <person name="Pipaliya S."/>
            <person name="Dacks J."/>
            <person name="Roger A.J."/>
        </authorList>
    </citation>
    <scope>NUCLEOTIDE SEQUENCE</scope>
    <source>
        <strain evidence="9">Schooner1</strain>
    </source>
</reference>
<dbReference type="Proteomes" id="UP001150062">
    <property type="component" value="Unassembled WGS sequence"/>
</dbReference>
<keyword evidence="2 6" id="KW-0812">Transmembrane</keyword>
<evidence type="ECO:0000313" key="11">
    <source>
        <dbReference type="Proteomes" id="UP001150062"/>
    </source>
</evidence>
<evidence type="ECO:0000313" key="10">
    <source>
        <dbReference type="Proteomes" id="UP001146793"/>
    </source>
</evidence>
<organism evidence="8 10">
    <name type="scientific">Anaeramoeba flamelloides</name>
    <dbReference type="NCBI Taxonomy" id="1746091"/>
    <lineage>
        <taxon>Eukaryota</taxon>
        <taxon>Metamonada</taxon>
        <taxon>Anaeramoebidae</taxon>
        <taxon>Anaeramoeba</taxon>
    </lineage>
</organism>
<dbReference type="GO" id="GO:0031293">
    <property type="term" value="P:membrane protein intracellular domain proteolysis"/>
    <property type="evidence" value="ECO:0007669"/>
    <property type="project" value="TreeGrafter"/>
</dbReference>
<evidence type="ECO:0000256" key="1">
    <source>
        <dbReference type="ARBA" id="ARBA00004127"/>
    </source>
</evidence>
<gene>
    <name evidence="8" type="ORF">M0812_09999</name>
    <name evidence="9" type="ORF">M0813_15213</name>
</gene>
<comment type="subcellular location">
    <subcellularLocation>
        <location evidence="1">Endomembrane system</location>
        <topology evidence="1">Multi-pass membrane protein</topology>
    </subcellularLocation>
</comment>